<evidence type="ECO:0000256" key="2">
    <source>
        <dbReference type="ARBA" id="ARBA00009026"/>
    </source>
</evidence>
<gene>
    <name evidence="15" type="ORF">Harvfovirus11_4</name>
</gene>
<feature type="domain" description="Hen1-like N-terminal" evidence="14">
    <location>
        <begin position="32"/>
        <end position="244"/>
    </location>
</feature>
<name>A0A3G5A179_9VIRU</name>
<evidence type="ECO:0000256" key="8">
    <source>
        <dbReference type="ARBA" id="ARBA00022842"/>
    </source>
</evidence>
<comment type="cofactor">
    <cofactor evidence="1">
        <name>Mg(2+)</name>
        <dbReference type="ChEBI" id="CHEBI:18420"/>
    </cofactor>
</comment>
<sequence length="451" mass="51484">MIVLLSSLLALVEGVDLSKCVTHVPGKIDEKLFSENKELGFIIKKNPASGMIKRIIKEGEVSGYYYKGTVGYYVLHFRDVRGVSFANHSYVNPSQYSSAQAVIHMVSEVLENKKVIVDQDMICVNTFHVMLVRIDNMRTIESFVKGERFVNVFVEIVPCDNLHHYYSVTVKTRMSIYYLLNFVQTLFITIASLNSGDFHVADALAIKLVRCLNYVDAPYFIRYLMASRILYRKDFKALKVDLENCRGHIVSLNYGTTANHRLNYIKKLLGFDKSIVDIGCGDGFYAVGFSKLLGDIPYFAFDTDQAPVEQLKKKKVKHSLMNLHIFAAKEELYDRLSKLEGKIDVIITEVVEHMGKAESREFLLELLEKVKSKFNIIIITTPNYEFNVNYCSDGKFRHFDHKWEMNVREFRGFMGEILNTVKLGDRAVEYVGIGDVVDSIACTQGVIIKNN</sequence>
<evidence type="ECO:0000256" key="1">
    <source>
        <dbReference type="ARBA" id="ARBA00001946"/>
    </source>
</evidence>
<dbReference type="GO" id="GO:0003723">
    <property type="term" value="F:RNA binding"/>
    <property type="evidence" value="ECO:0007669"/>
    <property type="project" value="UniProtKB-KW"/>
</dbReference>
<protein>
    <recommendedName>
        <fullName evidence="3">Small RNA 2'-O-methyltransferase</fullName>
        <ecNumber evidence="11">2.1.1.386</ecNumber>
    </recommendedName>
</protein>
<dbReference type="InterPro" id="IPR029063">
    <property type="entry name" value="SAM-dependent_MTases_sf"/>
</dbReference>
<evidence type="ECO:0000259" key="14">
    <source>
        <dbReference type="Pfam" id="PF22032"/>
    </source>
</evidence>
<keyword evidence="9" id="KW-0694">RNA-binding</keyword>
<evidence type="ECO:0000256" key="6">
    <source>
        <dbReference type="ARBA" id="ARBA00022691"/>
    </source>
</evidence>
<dbReference type="Gene3D" id="3.40.50.150">
    <property type="entry name" value="Vaccinia Virus protein VP39"/>
    <property type="match status" value="1"/>
</dbReference>
<keyword evidence="4 15" id="KW-0489">Methyltransferase</keyword>
<evidence type="ECO:0000256" key="12">
    <source>
        <dbReference type="ARBA" id="ARBA00048418"/>
    </source>
</evidence>
<comment type="similarity">
    <text evidence="2">Belongs to the methyltransferase superfamily. HEN1 family.</text>
</comment>
<dbReference type="InterPro" id="IPR053890">
    <property type="entry name" value="Hen1-like_N"/>
</dbReference>
<dbReference type="InterPro" id="IPR026610">
    <property type="entry name" value="Hen1"/>
</dbReference>
<dbReference type="PANTHER" id="PTHR21404">
    <property type="entry name" value="HEN1"/>
    <property type="match status" value="1"/>
</dbReference>
<keyword evidence="6" id="KW-0949">S-adenosyl-L-methionine</keyword>
<organism evidence="15">
    <name type="scientific">Harvfovirus sp</name>
    <dbReference type="NCBI Taxonomy" id="2487768"/>
    <lineage>
        <taxon>Viruses</taxon>
        <taxon>Varidnaviria</taxon>
        <taxon>Bamfordvirae</taxon>
        <taxon>Nucleocytoviricota</taxon>
        <taxon>Megaviricetes</taxon>
        <taxon>Imitervirales</taxon>
        <taxon>Mimiviridae</taxon>
        <taxon>Klosneuvirinae</taxon>
    </lineage>
</organism>
<accession>A0A3G5A179</accession>
<evidence type="ECO:0000256" key="7">
    <source>
        <dbReference type="ARBA" id="ARBA00022723"/>
    </source>
</evidence>
<proteinExistence type="inferred from homology"/>
<dbReference type="EC" id="2.1.1.386" evidence="11"/>
<evidence type="ECO:0000313" key="15">
    <source>
        <dbReference type="EMBL" id="AYV80942.1"/>
    </source>
</evidence>
<keyword evidence="8" id="KW-0460">Magnesium</keyword>
<dbReference type="GO" id="GO:0090486">
    <property type="term" value="F:small RNA 2'-O-methyltransferase activity"/>
    <property type="evidence" value="ECO:0007669"/>
    <property type="project" value="UniProtKB-EC"/>
</dbReference>
<feature type="domain" description="Methyltransferase" evidence="13">
    <location>
        <begin position="275"/>
        <end position="371"/>
    </location>
</feature>
<dbReference type="InterPro" id="IPR041698">
    <property type="entry name" value="Methyltransf_25"/>
</dbReference>
<evidence type="ECO:0000256" key="3">
    <source>
        <dbReference type="ARBA" id="ARBA00021330"/>
    </source>
</evidence>
<evidence type="ECO:0000256" key="11">
    <source>
        <dbReference type="ARBA" id="ARBA00035025"/>
    </source>
</evidence>
<dbReference type="GO" id="GO:0001510">
    <property type="term" value="P:RNA methylation"/>
    <property type="evidence" value="ECO:0007669"/>
    <property type="project" value="InterPro"/>
</dbReference>
<evidence type="ECO:0000256" key="4">
    <source>
        <dbReference type="ARBA" id="ARBA00022603"/>
    </source>
</evidence>
<dbReference type="EMBL" id="MK072253">
    <property type="protein sequence ID" value="AYV80942.1"/>
    <property type="molecule type" value="Genomic_DNA"/>
</dbReference>
<dbReference type="GO" id="GO:0046872">
    <property type="term" value="F:metal ion binding"/>
    <property type="evidence" value="ECO:0007669"/>
    <property type="project" value="UniProtKB-KW"/>
</dbReference>
<dbReference type="GO" id="GO:0030422">
    <property type="term" value="P:siRNA processing"/>
    <property type="evidence" value="ECO:0007669"/>
    <property type="project" value="TreeGrafter"/>
</dbReference>
<dbReference type="CDD" id="cd02440">
    <property type="entry name" value="AdoMet_MTases"/>
    <property type="match status" value="1"/>
</dbReference>
<keyword evidence="7" id="KW-0479">Metal-binding</keyword>
<comment type="catalytic activity">
    <reaction evidence="12">
        <text>small RNA 3'-end nucleotide + S-adenosyl-L-methionine = small RNA 3'-end 2'-O-methylnucleotide + S-adenosyl-L-homocysteine + H(+)</text>
        <dbReference type="Rhea" id="RHEA:37887"/>
        <dbReference type="Rhea" id="RHEA-COMP:10415"/>
        <dbReference type="Rhea" id="RHEA-COMP:10416"/>
        <dbReference type="ChEBI" id="CHEBI:15378"/>
        <dbReference type="ChEBI" id="CHEBI:57856"/>
        <dbReference type="ChEBI" id="CHEBI:59789"/>
        <dbReference type="ChEBI" id="CHEBI:74896"/>
        <dbReference type="ChEBI" id="CHEBI:74898"/>
        <dbReference type="EC" id="2.1.1.386"/>
    </reaction>
</comment>
<keyword evidence="10" id="KW-0943">RNA-mediated gene silencing</keyword>
<keyword evidence="5 15" id="KW-0808">Transferase</keyword>
<dbReference type="Pfam" id="PF22032">
    <property type="entry name" value="Hen1_N"/>
    <property type="match status" value="1"/>
</dbReference>
<reference evidence="15" key="1">
    <citation type="submission" date="2018-10" db="EMBL/GenBank/DDBJ databases">
        <title>Hidden diversity of soil giant viruses.</title>
        <authorList>
            <person name="Schulz F."/>
            <person name="Alteio L."/>
            <person name="Goudeau D."/>
            <person name="Ryan E.M."/>
            <person name="Malmstrom R.R."/>
            <person name="Blanchard J."/>
            <person name="Woyke T."/>
        </authorList>
    </citation>
    <scope>NUCLEOTIDE SEQUENCE</scope>
    <source>
        <strain evidence="15">HAV1</strain>
    </source>
</reference>
<evidence type="ECO:0000256" key="10">
    <source>
        <dbReference type="ARBA" id="ARBA00023158"/>
    </source>
</evidence>
<evidence type="ECO:0000259" key="13">
    <source>
        <dbReference type="Pfam" id="PF13649"/>
    </source>
</evidence>
<evidence type="ECO:0000256" key="9">
    <source>
        <dbReference type="ARBA" id="ARBA00022884"/>
    </source>
</evidence>
<dbReference type="PANTHER" id="PTHR21404:SF3">
    <property type="entry name" value="SMALL RNA 2'-O-METHYLTRANSFERASE"/>
    <property type="match status" value="1"/>
</dbReference>
<dbReference type="Pfam" id="PF13649">
    <property type="entry name" value="Methyltransf_25"/>
    <property type="match status" value="1"/>
</dbReference>
<evidence type="ECO:0000256" key="5">
    <source>
        <dbReference type="ARBA" id="ARBA00022679"/>
    </source>
</evidence>
<dbReference type="SUPFAM" id="SSF53335">
    <property type="entry name" value="S-adenosyl-L-methionine-dependent methyltransferases"/>
    <property type="match status" value="1"/>
</dbReference>